<evidence type="ECO:0000313" key="3">
    <source>
        <dbReference type="Proteomes" id="UP001310594"/>
    </source>
</evidence>
<organism evidence="2 3">
    <name type="scientific">Elasticomyces elasticus</name>
    <dbReference type="NCBI Taxonomy" id="574655"/>
    <lineage>
        <taxon>Eukaryota</taxon>
        <taxon>Fungi</taxon>
        <taxon>Dikarya</taxon>
        <taxon>Ascomycota</taxon>
        <taxon>Pezizomycotina</taxon>
        <taxon>Dothideomycetes</taxon>
        <taxon>Dothideomycetidae</taxon>
        <taxon>Mycosphaerellales</taxon>
        <taxon>Teratosphaeriaceae</taxon>
        <taxon>Elasticomyces</taxon>
    </lineage>
</organism>
<protein>
    <submittedName>
        <fullName evidence="2">Uncharacterized protein</fullName>
    </submittedName>
</protein>
<feature type="region of interest" description="Disordered" evidence="1">
    <location>
        <begin position="48"/>
        <end position="94"/>
    </location>
</feature>
<comment type="caution">
    <text evidence="2">The sequence shown here is derived from an EMBL/GenBank/DDBJ whole genome shotgun (WGS) entry which is preliminary data.</text>
</comment>
<reference evidence="2" key="1">
    <citation type="submission" date="2023-08" db="EMBL/GenBank/DDBJ databases">
        <title>Black Yeasts Isolated from many extreme environments.</title>
        <authorList>
            <person name="Coleine C."/>
            <person name="Stajich J.E."/>
            <person name="Selbmann L."/>
        </authorList>
    </citation>
    <scope>NUCLEOTIDE SEQUENCE</scope>
    <source>
        <strain evidence="2">CCFEE 5810</strain>
    </source>
</reference>
<gene>
    <name evidence="2" type="ORF">LTR97_007819</name>
</gene>
<sequence>MESCAQGILQRYNNASRVPVTSHEIDAIYQRLVDHDQYQLGTNFAEERHEHKQVKEAAYSGSGLSLTETNSSPSSQFPPALPPAPPRDHATLLT</sequence>
<dbReference type="AlphaFoldDB" id="A0AAN8A1V3"/>
<dbReference type="Proteomes" id="UP001310594">
    <property type="component" value="Unassembled WGS sequence"/>
</dbReference>
<dbReference type="EMBL" id="JAVRQU010000012">
    <property type="protein sequence ID" value="KAK5696516.1"/>
    <property type="molecule type" value="Genomic_DNA"/>
</dbReference>
<evidence type="ECO:0000256" key="1">
    <source>
        <dbReference type="SAM" id="MobiDB-lite"/>
    </source>
</evidence>
<evidence type="ECO:0000313" key="2">
    <source>
        <dbReference type="EMBL" id="KAK5696516.1"/>
    </source>
</evidence>
<accession>A0AAN8A1V3</accession>
<name>A0AAN8A1V3_9PEZI</name>
<proteinExistence type="predicted"/>